<name>A0AAX4NXR1_9CHLO</name>
<reference evidence="3 4" key="1">
    <citation type="submission" date="2024-03" db="EMBL/GenBank/DDBJ databases">
        <title>Complete genome sequence of the green alga Chloropicon roscoffensis RCC1871.</title>
        <authorList>
            <person name="Lemieux C."/>
            <person name="Pombert J.-F."/>
            <person name="Otis C."/>
            <person name="Turmel M."/>
        </authorList>
    </citation>
    <scope>NUCLEOTIDE SEQUENCE [LARGE SCALE GENOMIC DNA]</scope>
    <source>
        <strain evidence="3 4">RCC1871</strain>
    </source>
</reference>
<evidence type="ECO:0000313" key="4">
    <source>
        <dbReference type="Proteomes" id="UP001472866"/>
    </source>
</evidence>
<evidence type="ECO:0000313" key="3">
    <source>
        <dbReference type="EMBL" id="WZN58623.1"/>
    </source>
</evidence>
<gene>
    <name evidence="3" type="ORF">HKI87_01g01470</name>
</gene>
<dbReference type="AlphaFoldDB" id="A0AAX4NXR1"/>
<dbReference type="Gene3D" id="2.60.40.10">
    <property type="entry name" value="Immunoglobulins"/>
    <property type="match status" value="1"/>
</dbReference>
<organism evidence="3 4">
    <name type="scientific">Chloropicon roscoffensis</name>
    <dbReference type="NCBI Taxonomy" id="1461544"/>
    <lineage>
        <taxon>Eukaryota</taxon>
        <taxon>Viridiplantae</taxon>
        <taxon>Chlorophyta</taxon>
        <taxon>Chloropicophyceae</taxon>
        <taxon>Chloropicales</taxon>
        <taxon>Chloropicaceae</taxon>
        <taxon>Chloropicon</taxon>
    </lineage>
</organism>
<dbReference type="CDD" id="cd02859">
    <property type="entry name" value="E_set_AMPKbeta_like_N"/>
    <property type="match status" value="1"/>
</dbReference>
<sequence>MQGWLRRGSAAGASTSRRDTSAGASRRGGRAKKKTKTPAREDVLKELESVRKEVEEQRRRRGLALKYDLPAAPAPHHGGPSGSISPLPGGPGKPPKSALDLLSKEELYAQVAEVRRQLSTRLSDTNRYVRHLEVDLLKRDEEIASHHDKLGAIEEGFGHVLRTTRELREGVLAQLDRGGDSGEGRALVDDRLRILESCVEDLAKALADESESLSLSRKKPISISWLGSAQDVKLMGSFDGWTNGEQLSPDHDYAGGGIAEFSGEVLLRPGVYEVKFLVDGRWQLMPEWPTSGSDPVSSNNILVVE</sequence>
<proteinExistence type="predicted"/>
<keyword evidence="4" id="KW-1185">Reference proteome</keyword>
<feature type="compositionally biased region" description="Basic and acidic residues" evidence="1">
    <location>
        <begin position="38"/>
        <end position="58"/>
    </location>
</feature>
<feature type="compositionally biased region" description="Basic residues" evidence="1">
    <location>
        <begin position="27"/>
        <end position="37"/>
    </location>
</feature>
<dbReference type="Proteomes" id="UP001472866">
    <property type="component" value="Chromosome 01"/>
</dbReference>
<dbReference type="PANTHER" id="PTHR47342:SF1">
    <property type="entry name" value="PROTEIN PTST, CHLOROPLASTIC"/>
    <property type="match status" value="1"/>
</dbReference>
<evidence type="ECO:0000259" key="2">
    <source>
        <dbReference type="Pfam" id="PF16561"/>
    </source>
</evidence>
<feature type="compositionally biased region" description="Low complexity" evidence="1">
    <location>
        <begin position="69"/>
        <end position="87"/>
    </location>
</feature>
<dbReference type="InterPro" id="IPR032640">
    <property type="entry name" value="AMPK1_CBM"/>
</dbReference>
<dbReference type="SUPFAM" id="SSF81296">
    <property type="entry name" value="E set domains"/>
    <property type="match status" value="1"/>
</dbReference>
<dbReference type="EMBL" id="CP151501">
    <property type="protein sequence ID" value="WZN58623.1"/>
    <property type="molecule type" value="Genomic_DNA"/>
</dbReference>
<evidence type="ECO:0000256" key="1">
    <source>
        <dbReference type="SAM" id="MobiDB-lite"/>
    </source>
</evidence>
<dbReference type="Pfam" id="PF16561">
    <property type="entry name" value="AMPK1_CBM"/>
    <property type="match status" value="1"/>
</dbReference>
<dbReference type="PANTHER" id="PTHR47342">
    <property type="entry name" value="PROTEIN PTST, CHLOROPLASTIC"/>
    <property type="match status" value="1"/>
</dbReference>
<dbReference type="InterPro" id="IPR014756">
    <property type="entry name" value="Ig_E-set"/>
</dbReference>
<protein>
    <submittedName>
        <fullName evidence="3">AMPK1_CBM domain-containing protein</fullName>
    </submittedName>
</protein>
<dbReference type="InterPro" id="IPR013783">
    <property type="entry name" value="Ig-like_fold"/>
</dbReference>
<feature type="region of interest" description="Disordered" evidence="1">
    <location>
        <begin position="1"/>
        <end position="97"/>
    </location>
</feature>
<accession>A0AAX4NXR1</accession>
<feature type="domain" description="AMP-activated protein kinase glycogen-binding" evidence="2">
    <location>
        <begin position="220"/>
        <end position="305"/>
    </location>
</feature>